<dbReference type="RefSeq" id="WP_008871454.1">
    <property type="nucleotide sequence ID" value="NZ_ACJN02000003.1"/>
</dbReference>
<keyword evidence="2" id="KW-1185">Reference proteome</keyword>
<comment type="caution">
    <text evidence="1">The sequence shown here is derived from an EMBL/GenBank/DDBJ whole genome shotgun (WGS) entry which is preliminary data.</text>
</comment>
<sequence>MKNEKTSPPVPPQHQGRISNVDELLRAIEAYFDSCDDQGMSYTLAGLQYYLGVIDKQLLWGEQVGKSSESKETVALFKDPEVRRALQVARLRIQAQRATQLLDDEKNTQAQIFDLKANFAWVDKQGLEVTSPDNSVGNKVAVVLPANPGSVTMDQWQEMYKQVMANRKSVHELRVGGEG</sequence>
<reference evidence="1" key="1">
    <citation type="submission" date="2010-05" db="EMBL/GenBank/DDBJ databases">
        <title>The draft genome of Desulfonatronospira thiodismutans ASO3-1.</title>
        <authorList>
            <consortium name="US DOE Joint Genome Institute (JGI-PGF)"/>
            <person name="Lucas S."/>
            <person name="Copeland A."/>
            <person name="Lapidus A."/>
            <person name="Cheng J.-F."/>
            <person name="Bruce D."/>
            <person name="Goodwin L."/>
            <person name="Pitluck S."/>
            <person name="Chertkov O."/>
            <person name="Brettin T."/>
            <person name="Detter J.C."/>
            <person name="Han C."/>
            <person name="Land M.L."/>
            <person name="Hauser L."/>
            <person name="Kyrpides N."/>
            <person name="Mikhailova N."/>
            <person name="Muyzer G."/>
            <person name="Woyke T."/>
        </authorList>
    </citation>
    <scope>NUCLEOTIDE SEQUENCE [LARGE SCALE GENOMIC DNA]</scope>
    <source>
        <strain evidence="1">ASO3-1</strain>
    </source>
</reference>
<gene>
    <name evidence="1" type="ORF">Dthio_PD1445</name>
</gene>
<name>D6STT9_9BACT</name>
<dbReference type="Proteomes" id="UP000005496">
    <property type="component" value="Unassembled WGS sequence"/>
</dbReference>
<evidence type="ECO:0000313" key="1">
    <source>
        <dbReference type="EMBL" id="EFI34105.1"/>
    </source>
</evidence>
<organism evidence="1 2">
    <name type="scientific">Desulfonatronospira thiodismutans ASO3-1</name>
    <dbReference type="NCBI Taxonomy" id="555779"/>
    <lineage>
        <taxon>Bacteria</taxon>
        <taxon>Pseudomonadati</taxon>
        <taxon>Thermodesulfobacteriota</taxon>
        <taxon>Desulfovibrionia</taxon>
        <taxon>Desulfovibrionales</taxon>
        <taxon>Desulfonatronovibrionaceae</taxon>
        <taxon>Desulfonatronospira</taxon>
    </lineage>
</organism>
<dbReference type="OrthoDB" id="7358785at2"/>
<proteinExistence type="predicted"/>
<accession>D6STT9</accession>
<protein>
    <submittedName>
        <fullName evidence="1">Uncharacterized protein</fullName>
    </submittedName>
</protein>
<dbReference type="EMBL" id="ACJN02000003">
    <property type="protein sequence ID" value="EFI34105.1"/>
    <property type="molecule type" value="Genomic_DNA"/>
</dbReference>
<evidence type="ECO:0000313" key="2">
    <source>
        <dbReference type="Proteomes" id="UP000005496"/>
    </source>
</evidence>
<dbReference type="AlphaFoldDB" id="D6STT9"/>